<dbReference type="EMBL" id="JAUIQD010000004">
    <property type="protein sequence ID" value="KAK3352366.1"/>
    <property type="molecule type" value="Genomic_DNA"/>
</dbReference>
<organism evidence="3 4">
    <name type="scientific">Lasiosphaeria hispida</name>
    <dbReference type="NCBI Taxonomy" id="260671"/>
    <lineage>
        <taxon>Eukaryota</taxon>
        <taxon>Fungi</taxon>
        <taxon>Dikarya</taxon>
        <taxon>Ascomycota</taxon>
        <taxon>Pezizomycotina</taxon>
        <taxon>Sordariomycetes</taxon>
        <taxon>Sordariomycetidae</taxon>
        <taxon>Sordariales</taxon>
        <taxon>Lasiosphaeriaceae</taxon>
        <taxon>Lasiosphaeria</taxon>
    </lineage>
</organism>
<feature type="region of interest" description="Disordered" evidence="1">
    <location>
        <begin position="67"/>
        <end position="124"/>
    </location>
</feature>
<name>A0AAJ0HGU1_9PEZI</name>
<dbReference type="AlphaFoldDB" id="A0AAJ0HGU1"/>
<keyword evidence="2" id="KW-0472">Membrane</keyword>
<protein>
    <submittedName>
        <fullName evidence="3">Uncharacterized protein</fullName>
    </submittedName>
</protein>
<evidence type="ECO:0000313" key="4">
    <source>
        <dbReference type="Proteomes" id="UP001275084"/>
    </source>
</evidence>
<gene>
    <name evidence="3" type="ORF">B0T25DRAFT_184197</name>
</gene>
<sequence>MTLLNPIHGLVVPFLCVFTIPLAIFAGITTTLAFSVLMFRVAVVYLDIALALIPQYFTRRSKHHLFPNSAHQHRPSRDGLKTPISPSSSVGSGSGYSTPSSQSPYHSENRYLTSGHRSPHRRKSSYGFGAALRHSRRSSQASLASIGTITPIHEDDVPPSVSESGLIPSVGVDRDFEGIGGWRLDNGNDAEDSQWSKINSRLELPLERFSARHHQRSQSVGPPTPSETA</sequence>
<evidence type="ECO:0000313" key="3">
    <source>
        <dbReference type="EMBL" id="KAK3352366.1"/>
    </source>
</evidence>
<keyword evidence="2" id="KW-0812">Transmembrane</keyword>
<accession>A0AAJ0HGU1</accession>
<reference evidence="3" key="2">
    <citation type="submission" date="2023-06" db="EMBL/GenBank/DDBJ databases">
        <authorList>
            <consortium name="Lawrence Berkeley National Laboratory"/>
            <person name="Haridas S."/>
            <person name="Hensen N."/>
            <person name="Bonometti L."/>
            <person name="Westerberg I."/>
            <person name="Brannstrom I.O."/>
            <person name="Guillou S."/>
            <person name="Cros-Aarteil S."/>
            <person name="Calhoun S."/>
            <person name="Kuo A."/>
            <person name="Mondo S."/>
            <person name="Pangilinan J."/>
            <person name="Riley R."/>
            <person name="Labutti K."/>
            <person name="Andreopoulos B."/>
            <person name="Lipzen A."/>
            <person name="Chen C."/>
            <person name="Yanf M."/>
            <person name="Daum C."/>
            <person name="Ng V."/>
            <person name="Clum A."/>
            <person name="Steindorff A."/>
            <person name="Ohm R."/>
            <person name="Martin F."/>
            <person name="Silar P."/>
            <person name="Natvig D."/>
            <person name="Lalanne C."/>
            <person name="Gautier V."/>
            <person name="Ament-Velasquez S.L."/>
            <person name="Kruys A."/>
            <person name="Hutchinson M.I."/>
            <person name="Powell A.J."/>
            <person name="Barry K."/>
            <person name="Miller A.N."/>
            <person name="Grigoriev I.V."/>
            <person name="Debuchy R."/>
            <person name="Gladieux P."/>
            <person name="Thoren M.H."/>
            <person name="Johannesson H."/>
        </authorList>
    </citation>
    <scope>NUCLEOTIDE SEQUENCE</scope>
    <source>
        <strain evidence="3">CBS 955.72</strain>
    </source>
</reference>
<evidence type="ECO:0000256" key="2">
    <source>
        <dbReference type="SAM" id="Phobius"/>
    </source>
</evidence>
<feature type="transmembrane region" description="Helical" evidence="2">
    <location>
        <begin position="32"/>
        <end position="53"/>
    </location>
</feature>
<proteinExistence type="predicted"/>
<feature type="region of interest" description="Disordered" evidence="1">
    <location>
        <begin position="206"/>
        <end position="229"/>
    </location>
</feature>
<dbReference type="Proteomes" id="UP001275084">
    <property type="component" value="Unassembled WGS sequence"/>
</dbReference>
<feature type="transmembrane region" description="Helical" evidence="2">
    <location>
        <begin position="7"/>
        <end position="26"/>
    </location>
</feature>
<reference evidence="3" key="1">
    <citation type="journal article" date="2023" name="Mol. Phylogenet. Evol.">
        <title>Genome-scale phylogeny and comparative genomics of the fungal order Sordariales.</title>
        <authorList>
            <person name="Hensen N."/>
            <person name="Bonometti L."/>
            <person name="Westerberg I."/>
            <person name="Brannstrom I.O."/>
            <person name="Guillou S."/>
            <person name="Cros-Aarteil S."/>
            <person name="Calhoun S."/>
            <person name="Haridas S."/>
            <person name="Kuo A."/>
            <person name="Mondo S."/>
            <person name="Pangilinan J."/>
            <person name="Riley R."/>
            <person name="LaButti K."/>
            <person name="Andreopoulos B."/>
            <person name="Lipzen A."/>
            <person name="Chen C."/>
            <person name="Yan M."/>
            <person name="Daum C."/>
            <person name="Ng V."/>
            <person name="Clum A."/>
            <person name="Steindorff A."/>
            <person name="Ohm R.A."/>
            <person name="Martin F."/>
            <person name="Silar P."/>
            <person name="Natvig D.O."/>
            <person name="Lalanne C."/>
            <person name="Gautier V."/>
            <person name="Ament-Velasquez S.L."/>
            <person name="Kruys A."/>
            <person name="Hutchinson M.I."/>
            <person name="Powell A.J."/>
            <person name="Barry K."/>
            <person name="Miller A.N."/>
            <person name="Grigoriev I.V."/>
            <person name="Debuchy R."/>
            <person name="Gladieux P."/>
            <person name="Hiltunen Thoren M."/>
            <person name="Johannesson H."/>
        </authorList>
    </citation>
    <scope>NUCLEOTIDE SEQUENCE</scope>
    <source>
        <strain evidence="3">CBS 955.72</strain>
    </source>
</reference>
<keyword evidence="4" id="KW-1185">Reference proteome</keyword>
<comment type="caution">
    <text evidence="3">The sequence shown here is derived from an EMBL/GenBank/DDBJ whole genome shotgun (WGS) entry which is preliminary data.</text>
</comment>
<keyword evidence="2" id="KW-1133">Transmembrane helix</keyword>
<feature type="compositionally biased region" description="Low complexity" evidence="1">
    <location>
        <begin position="85"/>
        <end position="104"/>
    </location>
</feature>
<evidence type="ECO:0000256" key="1">
    <source>
        <dbReference type="SAM" id="MobiDB-lite"/>
    </source>
</evidence>